<gene>
    <name evidence="3" type="primary">LOC113859062</name>
</gene>
<keyword evidence="2" id="KW-1185">Reference proteome</keyword>
<dbReference type="GeneID" id="113859062"/>
<dbReference type="OrthoDB" id="1865891at2759"/>
<evidence type="ECO:0000313" key="2">
    <source>
        <dbReference type="Proteomes" id="UP000694853"/>
    </source>
</evidence>
<dbReference type="PANTHER" id="PTHR36778">
    <property type="entry name" value="CADMIUM-INDUCED PROTEIN AS8"/>
    <property type="match status" value="1"/>
</dbReference>
<keyword evidence="1" id="KW-0472">Membrane</keyword>
<dbReference type="RefSeq" id="XP_027347677.1">
    <property type="nucleotide sequence ID" value="XM_027491876.1"/>
</dbReference>
<proteinExistence type="predicted"/>
<dbReference type="AlphaFoldDB" id="A0A8B8KUW3"/>
<dbReference type="InterPro" id="IPR037735">
    <property type="entry name" value="AS8-like"/>
</dbReference>
<dbReference type="Proteomes" id="UP000694853">
    <property type="component" value="Unplaced"/>
</dbReference>
<accession>A0A8B8KUW3</accession>
<name>A0A8B8KUW3_ABRPR</name>
<dbReference type="KEGG" id="aprc:113859062"/>
<keyword evidence="1" id="KW-0812">Transmembrane</keyword>
<dbReference type="PROSITE" id="PS51257">
    <property type="entry name" value="PROKAR_LIPOPROTEIN"/>
    <property type="match status" value="1"/>
</dbReference>
<keyword evidence="1" id="KW-1133">Transmembrane helix</keyword>
<evidence type="ECO:0000313" key="3">
    <source>
        <dbReference type="RefSeq" id="XP_027347677.1"/>
    </source>
</evidence>
<feature type="transmembrane region" description="Helical" evidence="1">
    <location>
        <begin position="20"/>
        <end position="38"/>
    </location>
</feature>
<evidence type="ECO:0000256" key="1">
    <source>
        <dbReference type="SAM" id="Phobius"/>
    </source>
</evidence>
<reference evidence="3" key="2">
    <citation type="submission" date="2025-08" db="UniProtKB">
        <authorList>
            <consortium name="RefSeq"/>
        </authorList>
    </citation>
    <scope>IDENTIFICATION</scope>
    <source>
        <tissue evidence="3">Young leaves</tissue>
    </source>
</reference>
<feature type="transmembrane region" description="Helical" evidence="1">
    <location>
        <begin position="44"/>
        <end position="69"/>
    </location>
</feature>
<dbReference type="PANTHER" id="PTHR36778:SF1">
    <property type="entry name" value="CADMIUM-INDUCED PROTEIN AS8"/>
    <property type="match status" value="1"/>
</dbReference>
<organism evidence="2 3">
    <name type="scientific">Abrus precatorius</name>
    <name type="common">Indian licorice</name>
    <name type="synonym">Glycine abrus</name>
    <dbReference type="NCBI Taxonomy" id="3816"/>
    <lineage>
        <taxon>Eukaryota</taxon>
        <taxon>Viridiplantae</taxon>
        <taxon>Streptophyta</taxon>
        <taxon>Embryophyta</taxon>
        <taxon>Tracheophyta</taxon>
        <taxon>Spermatophyta</taxon>
        <taxon>Magnoliopsida</taxon>
        <taxon>eudicotyledons</taxon>
        <taxon>Gunneridae</taxon>
        <taxon>Pentapetalae</taxon>
        <taxon>rosids</taxon>
        <taxon>fabids</taxon>
        <taxon>Fabales</taxon>
        <taxon>Fabaceae</taxon>
        <taxon>Papilionoideae</taxon>
        <taxon>50 kb inversion clade</taxon>
        <taxon>NPAAA clade</taxon>
        <taxon>indigoferoid/millettioid clade</taxon>
        <taxon>Abreae</taxon>
        <taxon>Abrus</taxon>
    </lineage>
</organism>
<reference evidence="2" key="1">
    <citation type="journal article" date="2019" name="Toxins">
        <title>Detection of Abrin-Like and Prepropulchellin-Like Toxin Genes and Transcripts Using Whole Genome Sequencing and Full-Length Transcript Sequencing of Abrus precatorius.</title>
        <authorList>
            <person name="Hovde B.T."/>
            <person name="Daligault H.E."/>
            <person name="Hanschen E.R."/>
            <person name="Kunde Y.A."/>
            <person name="Johnson M.B."/>
            <person name="Starkenburg S.R."/>
            <person name="Johnson S.L."/>
        </authorList>
    </citation>
    <scope>NUCLEOTIDE SEQUENCE [LARGE SCALE GENOMIC DNA]</scope>
</reference>
<sequence length="175" mass="18774">MIIKGLFRRYERWNPVHPTYGAFWGMGVGIGCGVGWGPGFGPEVIGYVGAGCGVGFNVGITFAGFGVGLPAKFIFEAPYNAIMATKSSALELVCSDGLLFGTHISGVSCIRNLPCISDLQRKASGQLFGFCEKPLSIKGIDLFDLKKSLPLLTSSACKRIQAFHSQFFNSHRGKD</sequence>
<protein>
    <submittedName>
        <fullName evidence="3">Cadmium-induced protein AS8 isoform X1</fullName>
    </submittedName>
</protein>